<reference evidence="1 2" key="1">
    <citation type="journal article" date="2023" name="Science">
        <title>Complex scaffold remodeling in plant triterpene biosynthesis.</title>
        <authorList>
            <person name="De La Pena R."/>
            <person name="Hodgson H."/>
            <person name="Liu J.C."/>
            <person name="Stephenson M.J."/>
            <person name="Martin A.C."/>
            <person name="Owen C."/>
            <person name="Harkess A."/>
            <person name="Leebens-Mack J."/>
            <person name="Jimenez L.E."/>
            <person name="Osbourn A."/>
            <person name="Sattely E.S."/>
        </authorList>
    </citation>
    <scope>NUCLEOTIDE SEQUENCE [LARGE SCALE GENOMIC DNA]</scope>
    <source>
        <strain evidence="2">cv. JPN11</strain>
        <tissue evidence="1">Leaf</tissue>
    </source>
</reference>
<accession>A0ACC1WXE1</accession>
<protein>
    <submittedName>
        <fullName evidence="1">Glutamate receptor</fullName>
    </submittedName>
</protein>
<gene>
    <name evidence="1" type="ORF">OWV82_023466</name>
</gene>
<keyword evidence="2" id="KW-1185">Reference proteome</keyword>
<evidence type="ECO:0000313" key="1">
    <source>
        <dbReference type="EMBL" id="KAJ4703586.1"/>
    </source>
</evidence>
<evidence type="ECO:0000313" key="2">
    <source>
        <dbReference type="Proteomes" id="UP001164539"/>
    </source>
</evidence>
<dbReference type="Proteomes" id="UP001164539">
    <property type="component" value="Chromosome 13"/>
</dbReference>
<proteinExistence type="predicted"/>
<comment type="caution">
    <text evidence="1">The sequence shown here is derived from an EMBL/GenBank/DDBJ whole genome shotgun (WGS) entry which is preliminary data.</text>
</comment>
<organism evidence="1 2">
    <name type="scientific">Melia azedarach</name>
    <name type="common">Chinaberry tree</name>
    <dbReference type="NCBI Taxonomy" id="155640"/>
    <lineage>
        <taxon>Eukaryota</taxon>
        <taxon>Viridiplantae</taxon>
        <taxon>Streptophyta</taxon>
        <taxon>Embryophyta</taxon>
        <taxon>Tracheophyta</taxon>
        <taxon>Spermatophyta</taxon>
        <taxon>Magnoliopsida</taxon>
        <taxon>eudicotyledons</taxon>
        <taxon>Gunneridae</taxon>
        <taxon>Pentapetalae</taxon>
        <taxon>rosids</taxon>
        <taxon>malvids</taxon>
        <taxon>Sapindales</taxon>
        <taxon>Meliaceae</taxon>
        <taxon>Melia</taxon>
    </lineage>
</organism>
<sequence length="880" mass="99402">MPKHEMFFSLTSAKTFSRPWLLLLVSFLLILFCGAEDAIDDKIINIGIIIDVNSCGGKEEKVAMEIAAQNFNSTSQNYKLSLHFWDSGRDPLHLASAAENLIKEKEVKVIIGMETWGEAALVADIGSRAQVPVLSYAEPAITPPLMQIRWPFLVTMANDRAEQVRCTAALIGSYNWRRVNVIYEDDENGGDTGDLALLSEALQNIGSEIEYRLVLPPVAYLNNPKEVVQEELEKLLRTQSRVFIVLRSSLPMAIHLFREAKELGIMGTDSVWIITDTVTSFLDSFNTSVISYMEGALGIKAYFPENSSPYKDFKSQFTKTFLSEYPEEDISDPGISALRAYDSIKVVTEALDKMTGDNSSSKILLQNMLSTNLTGLSGEISFEGGKLLQNATLRIVNVIGKKYKELDFWLPEFGFSKTPAIENEKRDRENSSRVGNITAGLTGSVIWPGDLKRDPKGWAMPSDAKPLRIGVPGRTSFEKFVKVTFNDNPNENKYEGFCIELFHQVRQALPYDLPYEFFPYNGTYDDLINHVYNKTYDAVVGDVTILADRAKIVEFTQPYAESGLSMIVPVKTEESAWMFMKPFTWEMWVVTVAILIYTMLVVWLLEHQRNPNFNGTWKSQISTALWFTFCSLFFAHKEKMYGNLTRLVVVVWLFVVFILTSSYTASLSSMLTVQRLKPNITDVEWLKRTNAKVGCDGDSFVWNYLENVLRFKSENILKVDSEYKYQGEFERNDIAAAFLELPYEKVFVSQYCKKFTASTPTYRFGGLGFVFQKGTPIAADFSEAILKLSENGVLKSLEENWFNPAPECSANATDNETESLSLHSFWGIYLISGAISTICSLIFLFQLRNKYRVQPDTNQENTAAFPPTLEKERGVPGETI</sequence>
<dbReference type="EMBL" id="CM051406">
    <property type="protein sequence ID" value="KAJ4703586.1"/>
    <property type="molecule type" value="Genomic_DNA"/>
</dbReference>
<keyword evidence="1" id="KW-0675">Receptor</keyword>
<name>A0ACC1WXE1_MELAZ</name>